<dbReference type="EMBL" id="JAUJEB010000006">
    <property type="protein sequence ID" value="MDN5215160.1"/>
    <property type="molecule type" value="Genomic_DNA"/>
</dbReference>
<comment type="catalytic activity">
    <reaction evidence="4">
        <text>The enzyme specifically hydrolyzes (1-&gt;4)-beta-D-galactosidic linkages in type I arabinogalactans.</text>
        <dbReference type="EC" id="3.2.1.89"/>
    </reaction>
</comment>
<organism evidence="5 6">
    <name type="scientific">Agaribacillus aureus</name>
    <dbReference type="NCBI Taxonomy" id="3051825"/>
    <lineage>
        <taxon>Bacteria</taxon>
        <taxon>Pseudomonadati</taxon>
        <taxon>Bacteroidota</taxon>
        <taxon>Cytophagia</taxon>
        <taxon>Cytophagales</taxon>
        <taxon>Splendidivirgaceae</taxon>
        <taxon>Agaribacillus</taxon>
    </lineage>
</organism>
<evidence type="ECO:0000256" key="2">
    <source>
        <dbReference type="ARBA" id="ARBA00022801"/>
    </source>
</evidence>
<keyword evidence="3 4" id="KW-0326">Glycosidase</keyword>
<protein>
    <recommendedName>
        <fullName evidence="4">Arabinogalactan endo-beta-1,4-galactanase</fullName>
        <ecNumber evidence="4">3.2.1.89</ecNumber>
    </recommendedName>
</protein>
<evidence type="ECO:0000256" key="1">
    <source>
        <dbReference type="ARBA" id="ARBA00010687"/>
    </source>
</evidence>
<dbReference type="Gene3D" id="3.20.20.80">
    <property type="entry name" value="Glycosidases"/>
    <property type="match status" value="1"/>
</dbReference>
<dbReference type="RefSeq" id="WP_346760499.1">
    <property type="nucleotide sequence ID" value="NZ_JAUJEB010000006.1"/>
</dbReference>
<evidence type="ECO:0000313" key="6">
    <source>
        <dbReference type="Proteomes" id="UP001172083"/>
    </source>
</evidence>
<dbReference type="Pfam" id="PF07745">
    <property type="entry name" value="Glyco_hydro_53"/>
    <property type="match status" value="1"/>
</dbReference>
<sequence>MKKNIIHLFLIGNAIMFLDGCKKDKETVPDGFFSEYDSRNFEMGFSTWAYAPTTESVNTTYQFVDDNADIYSEHIDANIPWNAWINDLPLPKEFTDEIAGRASRRNSNIKLTLSVSILNSLRNELTTDFDGMVPDYIALNDIDIENAYFKHLEYITDQLNPDYLIMAIEVNELLIHAPEKWDEYKLLMAKIRPRIKARFPSLNISESITLHNLYKPDIPDPDAYIAEIVDYANALDFVSISFYPFFKGLKTTQNFQEAFDFLHQKINKPVAFAETSHLSEDLAVESFNLFIPGNESEQKEYLESLLVNAQKQNYRYIIWWAHRDYNELWETFPEEVRDLGKLWISTGIINEDGSEKKAYASWKDVFNK</sequence>
<comment type="similarity">
    <text evidence="1 4">Belongs to the glycosyl hydrolase 53 family.</text>
</comment>
<comment type="caution">
    <text evidence="5">The sequence shown here is derived from an EMBL/GenBank/DDBJ whole genome shotgun (WGS) entry which is preliminary data.</text>
</comment>
<evidence type="ECO:0000256" key="3">
    <source>
        <dbReference type="ARBA" id="ARBA00023295"/>
    </source>
</evidence>
<proteinExistence type="inferred from homology"/>
<dbReference type="Proteomes" id="UP001172083">
    <property type="component" value="Unassembled WGS sequence"/>
</dbReference>
<accession>A0ABT8LBL3</accession>
<gene>
    <name evidence="5" type="ORF">QQ020_23980</name>
</gene>
<dbReference type="InterPro" id="IPR017853">
    <property type="entry name" value="GH"/>
</dbReference>
<dbReference type="EC" id="3.2.1.89" evidence="4"/>
<name>A0ABT8LBL3_9BACT</name>
<dbReference type="GO" id="GO:0016787">
    <property type="term" value="F:hydrolase activity"/>
    <property type="evidence" value="ECO:0007669"/>
    <property type="project" value="UniProtKB-KW"/>
</dbReference>
<keyword evidence="6" id="KW-1185">Reference proteome</keyword>
<keyword evidence="2 4" id="KW-0378">Hydrolase</keyword>
<dbReference type="InterPro" id="IPR011683">
    <property type="entry name" value="Glyco_hydro_53"/>
</dbReference>
<evidence type="ECO:0000256" key="4">
    <source>
        <dbReference type="RuleBase" id="RU361192"/>
    </source>
</evidence>
<dbReference type="SUPFAM" id="SSF51445">
    <property type="entry name" value="(Trans)glycosidases"/>
    <property type="match status" value="1"/>
</dbReference>
<reference evidence="5" key="1">
    <citation type="submission" date="2023-06" db="EMBL/GenBank/DDBJ databases">
        <title>Genomic of Agaribacillus aureum.</title>
        <authorList>
            <person name="Wang G."/>
        </authorList>
    </citation>
    <scope>NUCLEOTIDE SEQUENCE</scope>
    <source>
        <strain evidence="5">BMA12</strain>
    </source>
</reference>
<evidence type="ECO:0000313" key="5">
    <source>
        <dbReference type="EMBL" id="MDN5215160.1"/>
    </source>
</evidence>